<evidence type="ECO:0000259" key="1">
    <source>
        <dbReference type="SMART" id="SM00418"/>
    </source>
</evidence>
<reference evidence="2 3" key="1">
    <citation type="journal article" date="2019" name="Int. J. Syst. Evol. Microbiol.">
        <title>The Global Catalogue of Microorganisms (GCM) 10K type strain sequencing project: providing services to taxonomists for standard genome sequencing and annotation.</title>
        <authorList>
            <consortium name="The Broad Institute Genomics Platform"/>
            <consortium name="The Broad Institute Genome Sequencing Center for Infectious Disease"/>
            <person name="Wu L."/>
            <person name="Ma J."/>
        </authorList>
    </citation>
    <scope>NUCLEOTIDE SEQUENCE [LARGE SCALE GENOMIC DNA]</scope>
    <source>
        <strain evidence="2 3">JCM 11117</strain>
    </source>
</reference>
<evidence type="ECO:0000313" key="3">
    <source>
        <dbReference type="Proteomes" id="UP001499967"/>
    </source>
</evidence>
<comment type="caution">
    <text evidence="2">The sequence shown here is derived from an EMBL/GenBank/DDBJ whole genome shotgun (WGS) entry which is preliminary data.</text>
</comment>
<evidence type="ECO:0000313" key="2">
    <source>
        <dbReference type="EMBL" id="GAA0897192.1"/>
    </source>
</evidence>
<protein>
    <submittedName>
        <fullName evidence="2">Helix-turn-helix domain-containing protein</fullName>
    </submittedName>
</protein>
<organism evidence="2 3">
    <name type="scientific">Pseudonocardia zijingensis</name>
    <dbReference type="NCBI Taxonomy" id="153376"/>
    <lineage>
        <taxon>Bacteria</taxon>
        <taxon>Bacillati</taxon>
        <taxon>Actinomycetota</taxon>
        <taxon>Actinomycetes</taxon>
        <taxon>Pseudonocardiales</taxon>
        <taxon>Pseudonocardiaceae</taxon>
        <taxon>Pseudonocardia</taxon>
    </lineage>
</organism>
<name>A0ABN1N8K2_9PSEU</name>
<dbReference type="SMART" id="SM00418">
    <property type="entry name" value="HTH_ARSR"/>
    <property type="match status" value="1"/>
</dbReference>
<dbReference type="InterPro" id="IPR036390">
    <property type="entry name" value="WH_DNA-bd_sf"/>
</dbReference>
<dbReference type="SUPFAM" id="SSF46785">
    <property type="entry name" value="Winged helix' DNA-binding domain"/>
    <property type="match status" value="1"/>
</dbReference>
<dbReference type="InterPro" id="IPR001845">
    <property type="entry name" value="HTH_ArsR_DNA-bd_dom"/>
</dbReference>
<accession>A0ABN1N8K2</accession>
<dbReference type="Gene3D" id="1.10.10.10">
    <property type="entry name" value="Winged helix-like DNA-binding domain superfamily/Winged helix DNA-binding domain"/>
    <property type="match status" value="1"/>
</dbReference>
<proteinExistence type="predicted"/>
<dbReference type="CDD" id="cd00090">
    <property type="entry name" value="HTH_ARSR"/>
    <property type="match status" value="1"/>
</dbReference>
<keyword evidence="3" id="KW-1185">Reference proteome</keyword>
<dbReference type="Proteomes" id="UP001499967">
    <property type="component" value="Unassembled WGS sequence"/>
</dbReference>
<dbReference type="Pfam" id="PF12840">
    <property type="entry name" value="HTH_20"/>
    <property type="match status" value="1"/>
</dbReference>
<dbReference type="InterPro" id="IPR011991">
    <property type="entry name" value="ArsR-like_HTH"/>
</dbReference>
<dbReference type="InterPro" id="IPR036388">
    <property type="entry name" value="WH-like_DNA-bd_sf"/>
</dbReference>
<dbReference type="EMBL" id="BAAAHP010000178">
    <property type="protein sequence ID" value="GAA0897192.1"/>
    <property type="molecule type" value="Genomic_DNA"/>
</dbReference>
<gene>
    <name evidence="2" type="ORF">GCM10009559_57400</name>
</gene>
<dbReference type="Gene3D" id="6.10.140.2180">
    <property type="match status" value="1"/>
</dbReference>
<sequence>MADETSLADLLHQPVRWRVVQALIGRSLTTAELAELLPDTPTTTLYRHIGVLVKAGVLVVVGERRVRGAVERTYALNTAAADADNATAGDDAAGRERLRTMFTVYLAGLARDFDRYLARDEVDPHRDGVGMRQAALWLSDDELAQFLARLGEALQPFLAHEPGNGRTRRILSTILVPDP</sequence>
<dbReference type="RefSeq" id="WP_343944739.1">
    <property type="nucleotide sequence ID" value="NZ_BAAAHP010000178.1"/>
</dbReference>
<feature type="domain" description="HTH arsR-type" evidence="1">
    <location>
        <begin position="6"/>
        <end position="89"/>
    </location>
</feature>